<dbReference type="Pfam" id="PF08284">
    <property type="entry name" value="RVP_2"/>
    <property type="match status" value="1"/>
</dbReference>
<accession>A0ABD1RE29</accession>
<reference evidence="2" key="1">
    <citation type="submission" date="2024-07" db="EMBL/GenBank/DDBJ databases">
        <title>Two chromosome-level genome assemblies of Korean endemic species Abeliophyllum distichum and Forsythia ovata (Oleaceae).</title>
        <authorList>
            <person name="Jang H."/>
        </authorList>
    </citation>
    <scope>NUCLEOTIDE SEQUENCE [LARGE SCALE GENOMIC DNA]</scope>
</reference>
<organism evidence="1 2">
    <name type="scientific">Abeliophyllum distichum</name>
    <dbReference type="NCBI Taxonomy" id="126358"/>
    <lineage>
        <taxon>Eukaryota</taxon>
        <taxon>Viridiplantae</taxon>
        <taxon>Streptophyta</taxon>
        <taxon>Embryophyta</taxon>
        <taxon>Tracheophyta</taxon>
        <taxon>Spermatophyta</taxon>
        <taxon>Magnoliopsida</taxon>
        <taxon>eudicotyledons</taxon>
        <taxon>Gunneridae</taxon>
        <taxon>Pentapetalae</taxon>
        <taxon>asterids</taxon>
        <taxon>lamiids</taxon>
        <taxon>Lamiales</taxon>
        <taxon>Oleaceae</taxon>
        <taxon>Forsythieae</taxon>
        <taxon>Abeliophyllum</taxon>
    </lineage>
</organism>
<evidence type="ECO:0000313" key="1">
    <source>
        <dbReference type="EMBL" id="KAL2486678.1"/>
    </source>
</evidence>
<dbReference type="Proteomes" id="UP001604336">
    <property type="component" value="Unassembled WGS sequence"/>
</dbReference>
<dbReference type="AlphaFoldDB" id="A0ABD1RE29"/>
<evidence type="ECO:0000313" key="2">
    <source>
        <dbReference type="Proteomes" id="UP001604336"/>
    </source>
</evidence>
<keyword evidence="1" id="KW-0548">Nucleotidyltransferase</keyword>
<keyword evidence="2" id="KW-1185">Reference proteome</keyword>
<dbReference type="GO" id="GO:0003964">
    <property type="term" value="F:RNA-directed DNA polymerase activity"/>
    <property type="evidence" value="ECO:0007669"/>
    <property type="project" value="UniProtKB-KW"/>
</dbReference>
<protein>
    <submittedName>
        <fullName evidence="1">Reverse transcriptase</fullName>
    </submittedName>
</protein>
<keyword evidence="1" id="KW-0808">Transferase</keyword>
<proteinExistence type="predicted"/>
<dbReference type="PANTHER" id="PTHR15503">
    <property type="entry name" value="LDOC1 RELATED"/>
    <property type="match status" value="1"/>
</dbReference>
<dbReference type="PANTHER" id="PTHR15503:SF45">
    <property type="entry name" value="RNA-DIRECTED DNA POLYMERASE HOMOLOG"/>
    <property type="match status" value="1"/>
</dbReference>
<sequence length="182" mass="20614">MGKDECLPLQQEANENSNVIADTFLLSHFSAYVLFDSRAMHSFIYVSFITKARLACDKLVSTLEFSIPSGIDWLGHNHASIQCHKKEVLLHKPGKEKFCLSGMKKFGKGKSFSASSKSQPEVTVEDVEVIREFFDVFPEDLPRISPSRQLEYIMDLVPEAVPMSKAPYRMVPKELKELNSQL</sequence>
<gene>
    <name evidence="1" type="ORF">Adt_31434</name>
</gene>
<comment type="caution">
    <text evidence="1">The sequence shown here is derived from an EMBL/GenBank/DDBJ whole genome shotgun (WGS) entry which is preliminary data.</text>
</comment>
<dbReference type="EMBL" id="JBFOLK010000009">
    <property type="protein sequence ID" value="KAL2486678.1"/>
    <property type="molecule type" value="Genomic_DNA"/>
</dbReference>
<dbReference type="InterPro" id="IPR032567">
    <property type="entry name" value="RTL1-rel"/>
</dbReference>
<keyword evidence="1" id="KW-0695">RNA-directed DNA polymerase</keyword>
<name>A0ABD1RE29_9LAMI</name>